<reference evidence="2" key="1">
    <citation type="submission" date="2022-08" db="UniProtKB">
        <authorList>
            <consortium name="EnsemblMetazoa"/>
        </authorList>
    </citation>
    <scope>IDENTIFICATION</scope>
    <source>
        <strain evidence="2">05x7-T-G4-1.051#20</strain>
    </source>
</reference>
<evidence type="ECO:0000259" key="1">
    <source>
        <dbReference type="SMART" id="SM00256"/>
    </source>
</evidence>
<accession>A0A8W8HNW1</accession>
<dbReference type="SUPFAM" id="SSF81383">
    <property type="entry name" value="F-box domain"/>
    <property type="match status" value="1"/>
</dbReference>
<keyword evidence="3" id="KW-1185">Reference proteome</keyword>
<dbReference type="GO" id="GO:0000209">
    <property type="term" value="P:protein polyubiquitination"/>
    <property type="evidence" value="ECO:0007669"/>
    <property type="project" value="TreeGrafter"/>
</dbReference>
<dbReference type="PANTHER" id="PTHR14939:SF5">
    <property type="entry name" value="F-BOX ONLY PROTEIN 22"/>
    <property type="match status" value="1"/>
</dbReference>
<dbReference type="OrthoDB" id="509497at2759"/>
<dbReference type="Proteomes" id="UP000005408">
    <property type="component" value="Unassembled WGS sequence"/>
</dbReference>
<dbReference type="EnsemblMetazoa" id="G10409.1">
    <property type="protein sequence ID" value="G10409.1:cds"/>
    <property type="gene ID" value="G10409"/>
</dbReference>
<name>A0A8W8HNW1_MAGGI</name>
<dbReference type="GO" id="GO:0032436">
    <property type="term" value="P:positive regulation of proteasomal ubiquitin-dependent protein catabolic process"/>
    <property type="evidence" value="ECO:0007669"/>
    <property type="project" value="TreeGrafter"/>
</dbReference>
<dbReference type="EnsemblMetazoa" id="G10409.4">
    <property type="protein sequence ID" value="G10409.4:cds"/>
    <property type="gene ID" value="G10409"/>
</dbReference>
<evidence type="ECO:0000313" key="2">
    <source>
        <dbReference type="EnsemblMetazoa" id="G10409.1:cds"/>
    </source>
</evidence>
<dbReference type="AlphaFoldDB" id="A0A8W8HNW1"/>
<feature type="domain" description="F-box" evidence="1">
    <location>
        <begin position="21"/>
        <end position="58"/>
    </location>
</feature>
<dbReference type="Pfam" id="PF00646">
    <property type="entry name" value="F-box"/>
    <property type="match status" value="1"/>
</dbReference>
<dbReference type="SMART" id="SM00256">
    <property type="entry name" value="FBOX"/>
    <property type="match status" value="1"/>
</dbReference>
<proteinExistence type="predicted"/>
<dbReference type="InterPro" id="IPR001810">
    <property type="entry name" value="F-box_dom"/>
</dbReference>
<protein>
    <recommendedName>
        <fullName evidence="1">F-box domain-containing protein</fullName>
    </recommendedName>
</protein>
<dbReference type="PANTHER" id="PTHR14939">
    <property type="entry name" value="F-BOX ONLY PROTEIN 22"/>
    <property type="match status" value="1"/>
</dbReference>
<organism evidence="2 3">
    <name type="scientific">Magallana gigas</name>
    <name type="common">Pacific oyster</name>
    <name type="synonym">Crassostrea gigas</name>
    <dbReference type="NCBI Taxonomy" id="29159"/>
    <lineage>
        <taxon>Eukaryota</taxon>
        <taxon>Metazoa</taxon>
        <taxon>Spiralia</taxon>
        <taxon>Lophotrochozoa</taxon>
        <taxon>Mollusca</taxon>
        <taxon>Bivalvia</taxon>
        <taxon>Autobranchia</taxon>
        <taxon>Pteriomorphia</taxon>
        <taxon>Ostreida</taxon>
        <taxon>Ostreoidea</taxon>
        <taxon>Ostreidae</taxon>
        <taxon>Magallana</taxon>
    </lineage>
</organism>
<dbReference type="InterPro" id="IPR019494">
    <property type="entry name" value="FIST_C"/>
</dbReference>
<dbReference type="InterPro" id="IPR036047">
    <property type="entry name" value="F-box-like_dom_sf"/>
</dbReference>
<dbReference type="EnsemblMetazoa" id="G10409.3">
    <property type="protein sequence ID" value="G10409.3:cds"/>
    <property type="gene ID" value="G10409"/>
</dbReference>
<dbReference type="Pfam" id="PF10442">
    <property type="entry name" value="FIST_C"/>
    <property type="match status" value="1"/>
</dbReference>
<sequence>MATNFLNNEGKVCPAKVLQGIPVISNKIMEYLPMTSLHACARVCRIWNDIVKSIKQKRRDLKWICIQGTGMEDQQVQTISSELMLLFENLTCEPAYLFVFCTSALFEQHLYAPSKNQTRRPRQCQQQAYDVNSYITSLAPPSCRCYSVAADGIIGSTGNKSVEIEHSPLAVTCLAIPKINGLEIYDFFIDLNKHISPLNPEIPEQFNVEDVTSVPCDREVKAILFFSDLHFCPQEIQLGLLDYYNGCPVVGGYVDHILSTDLDNDSDVPDSQVRCIALCGPNVHVASVVIKDDVSDQKQIEKELFKLKDCNLPMDTTFAFMFACLGRGKSFHRNRENVESSIFRKVFPQTPLFGFFGNGEIGMNYLQPFDSAGSFSKTKKTKFSRHHPKLSHAYTSIFLLVSVTSG</sequence>
<evidence type="ECO:0000313" key="3">
    <source>
        <dbReference type="Proteomes" id="UP000005408"/>
    </source>
</evidence>
<dbReference type="CDD" id="cd22097">
    <property type="entry name" value="F-box_FBXO22"/>
    <property type="match status" value="1"/>
</dbReference>
<dbReference type="OMA" id="YHAYTTI"/>